<dbReference type="AlphaFoldDB" id="A0A078KTH0"/>
<evidence type="ECO:0000256" key="3">
    <source>
        <dbReference type="ARBA" id="ARBA00013085"/>
    </source>
</evidence>
<dbReference type="STRING" id="29343.CCDG5_1346"/>
<evidence type="ECO:0000256" key="8">
    <source>
        <dbReference type="RuleBase" id="RU366003"/>
    </source>
</evidence>
<comment type="pathway">
    <text evidence="1 8">Amino-acid biosynthesis; L-histidine biosynthesis; L-histidine from 5-phospho-alpha-D-ribose 1-diphosphate: step 8/9.</text>
</comment>
<dbReference type="KEGG" id="ccel:CCDG5_1346"/>
<evidence type="ECO:0000256" key="5">
    <source>
        <dbReference type="ARBA" id="ARBA00022801"/>
    </source>
</evidence>
<evidence type="ECO:0000256" key="1">
    <source>
        <dbReference type="ARBA" id="ARBA00004970"/>
    </source>
</evidence>
<evidence type="ECO:0000313" key="10">
    <source>
        <dbReference type="EMBL" id="CDZ24460.1"/>
    </source>
</evidence>
<keyword evidence="5 8" id="KW-0378">Hydrolase</keyword>
<dbReference type="GO" id="GO:0004401">
    <property type="term" value="F:histidinol-phosphatase activity"/>
    <property type="evidence" value="ECO:0007669"/>
    <property type="project" value="UniProtKB-UniRule"/>
</dbReference>
<proteinExistence type="inferred from homology"/>
<evidence type="ECO:0000256" key="6">
    <source>
        <dbReference type="ARBA" id="ARBA00023102"/>
    </source>
</evidence>
<name>A0A078KTH0_9FIRM</name>
<dbReference type="PATRIC" id="fig|29343.3.peg.1416"/>
<dbReference type="NCBIfam" id="TIGR01856">
    <property type="entry name" value="hisJ_fam"/>
    <property type="match status" value="1"/>
</dbReference>
<gene>
    <name evidence="10" type="ORF">CCDG5_1346</name>
</gene>
<dbReference type="GO" id="GO:0005737">
    <property type="term" value="C:cytoplasm"/>
    <property type="evidence" value="ECO:0007669"/>
    <property type="project" value="TreeGrafter"/>
</dbReference>
<comment type="catalytic activity">
    <reaction evidence="7 8">
        <text>L-histidinol phosphate + H2O = L-histidinol + phosphate</text>
        <dbReference type="Rhea" id="RHEA:14465"/>
        <dbReference type="ChEBI" id="CHEBI:15377"/>
        <dbReference type="ChEBI" id="CHEBI:43474"/>
        <dbReference type="ChEBI" id="CHEBI:57699"/>
        <dbReference type="ChEBI" id="CHEBI:57980"/>
        <dbReference type="EC" id="3.1.3.15"/>
    </reaction>
</comment>
<dbReference type="HOGENOM" id="CLU_054611_3_0_9"/>
<accession>A0A078KTH0</accession>
<evidence type="ECO:0000259" key="9">
    <source>
        <dbReference type="Pfam" id="PF02811"/>
    </source>
</evidence>
<dbReference type="Pfam" id="PF02811">
    <property type="entry name" value="PHP"/>
    <property type="match status" value="1"/>
</dbReference>
<dbReference type="EC" id="3.1.3.15" evidence="3 8"/>
<dbReference type="PANTHER" id="PTHR21039:SF0">
    <property type="entry name" value="HISTIDINOL-PHOSPHATASE"/>
    <property type="match status" value="1"/>
</dbReference>
<dbReference type="SUPFAM" id="SSF89550">
    <property type="entry name" value="PHP domain-like"/>
    <property type="match status" value="1"/>
</dbReference>
<evidence type="ECO:0000256" key="2">
    <source>
        <dbReference type="ARBA" id="ARBA00009152"/>
    </source>
</evidence>
<dbReference type="GO" id="GO:0000105">
    <property type="term" value="P:L-histidine biosynthetic process"/>
    <property type="evidence" value="ECO:0007669"/>
    <property type="project" value="UniProtKB-UniRule"/>
</dbReference>
<dbReference type="UniPathway" id="UPA00031">
    <property type="reaction ID" value="UER00013"/>
</dbReference>
<dbReference type="OrthoDB" id="9775255at2"/>
<keyword evidence="4 8" id="KW-0028">Amino-acid biosynthesis</keyword>
<dbReference type="PANTHER" id="PTHR21039">
    <property type="entry name" value="HISTIDINOL PHOSPHATASE-RELATED"/>
    <property type="match status" value="1"/>
</dbReference>
<sequence>MTLTDFHIHSDNSPDGENSIIEICESAINKRISVIALTDHCEIDKFYHDRYNIGYKQSFVEAKKAISIFSHQLDVRAGVELGQATVDLETADMVCELPYDVILGSIHSMPGAEDFYFLKYDNIDVKKLFADYLGELKKLTEWGNFNVLAHITYPLRYINGEYGYGLKTEDFGDEFEKIFREIIKRGISLEINTSGLRQKIGTTLPDLFLLKLYKSLGGELITLGSDAHRARDVGLGLTQGIEIAKQAGFDRCCIFKNRKPEFIKF</sequence>
<dbReference type="Proteomes" id="UP000032431">
    <property type="component" value="Chromosome I"/>
</dbReference>
<dbReference type="Gene3D" id="3.20.20.140">
    <property type="entry name" value="Metal-dependent hydrolases"/>
    <property type="match status" value="1"/>
</dbReference>
<dbReference type="EMBL" id="LM995447">
    <property type="protein sequence ID" value="CDZ24460.1"/>
    <property type="molecule type" value="Genomic_DNA"/>
</dbReference>
<protein>
    <recommendedName>
        <fullName evidence="3 8">Histidinol-phosphatase</fullName>
        <shortName evidence="8">HolPase</shortName>
        <ecNumber evidence="3 8">3.1.3.15</ecNumber>
    </recommendedName>
</protein>
<dbReference type="InterPro" id="IPR010140">
    <property type="entry name" value="Histidinol_P_phosphatase_HisJ"/>
</dbReference>
<dbReference type="InterPro" id="IPR016195">
    <property type="entry name" value="Pol/histidinol_Pase-like"/>
</dbReference>
<dbReference type="InterPro" id="IPR004013">
    <property type="entry name" value="PHP_dom"/>
</dbReference>
<keyword evidence="11" id="KW-1185">Reference proteome</keyword>
<evidence type="ECO:0000256" key="4">
    <source>
        <dbReference type="ARBA" id="ARBA00022605"/>
    </source>
</evidence>
<evidence type="ECO:0000313" key="11">
    <source>
        <dbReference type="Proteomes" id="UP000032431"/>
    </source>
</evidence>
<organism evidence="10 11">
    <name type="scientific">[Clostridium] cellulosi</name>
    <dbReference type="NCBI Taxonomy" id="29343"/>
    <lineage>
        <taxon>Bacteria</taxon>
        <taxon>Bacillati</taxon>
        <taxon>Bacillota</taxon>
        <taxon>Clostridia</taxon>
        <taxon>Eubacteriales</taxon>
        <taxon>Oscillospiraceae</taxon>
        <taxon>Oscillospiraceae incertae sedis</taxon>
    </lineage>
</organism>
<feature type="domain" description="PHP" evidence="9">
    <location>
        <begin position="5"/>
        <end position="194"/>
    </location>
</feature>
<reference evidence="11" key="1">
    <citation type="submission" date="2014-07" db="EMBL/GenBank/DDBJ databases">
        <authorList>
            <person name="Wibberg D."/>
        </authorList>
    </citation>
    <scope>NUCLEOTIDE SEQUENCE [LARGE SCALE GENOMIC DNA]</scope>
    <source>
        <strain evidence="11">DG5</strain>
    </source>
</reference>
<keyword evidence="6 8" id="KW-0368">Histidine biosynthesis</keyword>
<comment type="similarity">
    <text evidence="2 8">Belongs to the PHP hydrolase family. HisK subfamily.</text>
</comment>
<evidence type="ECO:0000256" key="7">
    <source>
        <dbReference type="ARBA" id="ARBA00049158"/>
    </source>
</evidence>